<reference evidence="3" key="1">
    <citation type="submission" date="2014-03" db="EMBL/GenBank/DDBJ databases">
        <authorList>
            <person name="Aksoy S."/>
            <person name="Warren W."/>
            <person name="Wilson R.K."/>
        </authorList>
    </citation>
    <scope>NUCLEOTIDE SEQUENCE [LARGE SCALE GENOMIC DNA]</scope>
    <source>
        <strain evidence="3">IAEA</strain>
    </source>
</reference>
<dbReference type="AlphaFoldDB" id="A0A1A9WFV0"/>
<name>A0A1A9WFV0_9MUSC</name>
<reference evidence="2" key="2">
    <citation type="submission" date="2020-05" db="UniProtKB">
        <authorList>
            <consortium name="EnsemblMetazoa"/>
        </authorList>
    </citation>
    <scope>IDENTIFICATION</scope>
    <source>
        <strain evidence="2">IAEA</strain>
    </source>
</reference>
<keyword evidence="1" id="KW-0472">Membrane</keyword>
<evidence type="ECO:0000313" key="2">
    <source>
        <dbReference type="EnsemblMetazoa" id="GBRI018275-PA"/>
    </source>
</evidence>
<keyword evidence="1" id="KW-1133">Transmembrane helix</keyword>
<dbReference type="Proteomes" id="UP000091820">
    <property type="component" value="Unassembled WGS sequence"/>
</dbReference>
<dbReference type="VEuPathDB" id="VectorBase:GBRI018275"/>
<protein>
    <submittedName>
        <fullName evidence="2">Uncharacterized protein</fullName>
    </submittedName>
</protein>
<sequence>MSHGILYCFSTLNRHNQTVQLLTLVPKSESEEGGILASPPRAYPTRDIVIFSSLDLATFSKQLRGITHQHMPENNQTRFCAKKLFIYLYLQYMIAITSAIPLLFSYIISNMYK</sequence>
<keyword evidence="1" id="KW-0812">Transmembrane</keyword>
<evidence type="ECO:0000313" key="3">
    <source>
        <dbReference type="Proteomes" id="UP000091820"/>
    </source>
</evidence>
<keyword evidence="3" id="KW-1185">Reference proteome</keyword>
<feature type="transmembrane region" description="Helical" evidence="1">
    <location>
        <begin position="84"/>
        <end position="108"/>
    </location>
</feature>
<proteinExistence type="predicted"/>
<evidence type="ECO:0000256" key="1">
    <source>
        <dbReference type="SAM" id="Phobius"/>
    </source>
</evidence>
<dbReference type="EnsemblMetazoa" id="GBRI018275-RA">
    <property type="protein sequence ID" value="GBRI018275-PA"/>
    <property type="gene ID" value="GBRI018275"/>
</dbReference>
<accession>A0A1A9WFV0</accession>
<organism evidence="2 3">
    <name type="scientific">Glossina brevipalpis</name>
    <dbReference type="NCBI Taxonomy" id="37001"/>
    <lineage>
        <taxon>Eukaryota</taxon>
        <taxon>Metazoa</taxon>
        <taxon>Ecdysozoa</taxon>
        <taxon>Arthropoda</taxon>
        <taxon>Hexapoda</taxon>
        <taxon>Insecta</taxon>
        <taxon>Pterygota</taxon>
        <taxon>Neoptera</taxon>
        <taxon>Endopterygota</taxon>
        <taxon>Diptera</taxon>
        <taxon>Brachycera</taxon>
        <taxon>Muscomorpha</taxon>
        <taxon>Hippoboscoidea</taxon>
        <taxon>Glossinidae</taxon>
        <taxon>Glossina</taxon>
    </lineage>
</organism>